<dbReference type="SUPFAM" id="SSF47616">
    <property type="entry name" value="GST C-terminal domain-like"/>
    <property type="match status" value="1"/>
</dbReference>
<dbReference type="Pfam" id="PF13417">
    <property type="entry name" value="GST_N_3"/>
    <property type="match status" value="1"/>
</dbReference>
<accession>A0A086KWX6</accession>
<evidence type="ECO:0000313" key="2">
    <source>
        <dbReference type="EMBL" id="KFG48894.1"/>
    </source>
</evidence>
<sequence length="522" mass="58025">MLNAFARSLQVERQARCCLCASTSKSCERNGSQSQWLPRGDAFFPGVCGAVKESLRRDKSAEEANFRHRSRVYVQLSERWVHLHAVLLLASPRHSVAGPRAFRWRFSHCLRRRKLSSPCTCFPQVPSCFLSPHSLPCLSPALWQQRLEVDPRALHLRSFSHFVFRDKMTTSLTSRLSSTLSSPAFGSEAFLFNMKPVAPRLVCARTAASSTLLRNRYLPLRVSPVSSVSSLSSCASSVPLFSQPLALSARSAVRGGADKTRSFSTAQAQVQSDAGDAKATTVPTLFQYTVCPYCTATRAVFDFFALPYEVVEVHPFNKKEILNDPRLDKTYKKVPIALLDGEQVNDSREIIRRLCAMHKYTSPTAETGTGKMSPGEERDIDWAYTHFLPILPACLYSTLFSSWKAFDSIAALSNFSPLERLSVRVGGPLLMFAVSRMQKKKQGITDPAEAFENACSEWMQRVRNSGGAPGPFHGGRNPDIADVVVYGLFQALRNAEVLQAVRHKNPALNAWLLETGKAITRQ</sequence>
<keyword evidence="2" id="KW-0413">Isomerase</keyword>
<organism evidence="2 3">
    <name type="scientific">Toxoplasma gondii p89</name>
    <dbReference type="NCBI Taxonomy" id="943119"/>
    <lineage>
        <taxon>Eukaryota</taxon>
        <taxon>Sar</taxon>
        <taxon>Alveolata</taxon>
        <taxon>Apicomplexa</taxon>
        <taxon>Conoidasida</taxon>
        <taxon>Coccidia</taxon>
        <taxon>Eucoccidiorida</taxon>
        <taxon>Eimeriorina</taxon>
        <taxon>Sarcocystidae</taxon>
        <taxon>Toxoplasma</taxon>
    </lineage>
</organism>
<dbReference type="Gene3D" id="1.20.1050.10">
    <property type="match status" value="1"/>
</dbReference>
<dbReference type="AlphaFoldDB" id="A0A086KWX6"/>
<dbReference type="PANTHER" id="PTHR12782:SF5">
    <property type="entry name" value="PROSTAGLANDIN E SYNTHASE 2"/>
    <property type="match status" value="1"/>
</dbReference>
<evidence type="ECO:0000259" key="1">
    <source>
        <dbReference type="PROSITE" id="PS50404"/>
    </source>
</evidence>
<feature type="domain" description="GST N-terminal" evidence="1">
    <location>
        <begin position="281"/>
        <end position="362"/>
    </location>
</feature>
<dbReference type="EC" id="5.3.99.3" evidence="2"/>
<dbReference type="OrthoDB" id="423541at2759"/>
<dbReference type="InterPro" id="IPR004045">
    <property type="entry name" value="Glutathione_S-Trfase_N"/>
</dbReference>
<dbReference type="EMBL" id="AEYI02000487">
    <property type="protein sequence ID" value="KFG48894.1"/>
    <property type="molecule type" value="Genomic_DNA"/>
</dbReference>
<evidence type="ECO:0000313" key="3">
    <source>
        <dbReference type="Proteomes" id="UP000028828"/>
    </source>
</evidence>
<gene>
    <name evidence="2" type="ORF">TGP89_249630</name>
</gene>
<dbReference type="PANTHER" id="PTHR12782">
    <property type="entry name" value="MICROSOMAL PROSTAGLANDIN E SYNTHASE-2"/>
    <property type="match status" value="1"/>
</dbReference>
<dbReference type="Proteomes" id="UP000028828">
    <property type="component" value="Unassembled WGS sequence"/>
</dbReference>
<dbReference type="InterPro" id="IPR036249">
    <property type="entry name" value="Thioredoxin-like_sf"/>
</dbReference>
<name>A0A086KWX6_TOXGO</name>
<reference evidence="2 3" key="1">
    <citation type="submission" date="2014-03" db="EMBL/GenBank/DDBJ databases">
        <authorList>
            <person name="Sibley D."/>
            <person name="Venepally P."/>
            <person name="Karamycheva S."/>
            <person name="Hadjithomas M."/>
            <person name="Khan A."/>
            <person name="Brunk B."/>
            <person name="Roos D."/>
            <person name="Caler E."/>
            <person name="Lorenzi H."/>
        </authorList>
    </citation>
    <scope>NUCLEOTIDE SEQUENCE [LARGE SCALE GENOMIC DNA]</scope>
    <source>
        <strain evidence="3">p89</strain>
    </source>
</reference>
<proteinExistence type="predicted"/>
<dbReference type="GO" id="GO:0005739">
    <property type="term" value="C:mitochondrion"/>
    <property type="evidence" value="ECO:0007669"/>
    <property type="project" value="TreeGrafter"/>
</dbReference>
<dbReference type="InterPro" id="IPR036282">
    <property type="entry name" value="Glutathione-S-Trfase_C_sf"/>
</dbReference>
<comment type="caution">
    <text evidence="2">The sequence shown here is derived from an EMBL/GenBank/DDBJ whole genome shotgun (WGS) entry which is preliminary data.</text>
</comment>
<dbReference type="VEuPathDB" id="ToxoDB:TGP89_249630"/>
<dbReference type="PROSITE" id="PS50404">
    <property type="entry name" value="GST_NTER"/>
    <property type="match status" value="1"/>
</dbReference>
<dbReference type="Gene3D" id="3.40.30.10">
    <property type="entry name" value="Glutaredoxin"/>
    <property type="match status" value="1"/>
</dbReference>
<protein>
    <submittedName>
        <fullName evidence="2">Pp</fullName>
        <ecNumber evidence="2">5.3.99.3</ecNumber>
    </submittedName>
</protein>
<dbReference type="GO" id="GO:0050220">
    <property type="term" value="F:prostaglandin-E synthase activity"/>
    <property type="evidence" value="ECO:0007669"/>
    <property type="project" value="UniProtKB-EC"/>
</dbReference>
<dbReference type="SUPFAM" id="SSF52833">
    <property type="entry name" value="Thioredoxin-like"/>
    <property type="match status" value="1"/>
</dbReference>